<dbReference type="STRING" id="1116472.MGMO_103c00040"/>
<dbReference type="InterPro" id="IPR037401">
    <property type="entry name" value="SnoaL-like"/>
</dbReference>
<dbReference type="InterPro" id="IPR032710">
    <property type="entry name" value="NTF2-like_dom_sf"/>
</dbReference>
<keyword evidence="3" id="KW-1185">Reference proteome</keyword>
<comment type="caution">
    <text evidence="2">The sequence shown here is derived from an EMBL/GenBank/DDBJ whole genome shotgun (WGS) entry which is preliminary data.</text>
</comment>
<protein>
    <recommendedName>
        <fullName evidence="1">SnoaL-like domain-containing protein</fullName>
    </recommendedName>
</protein>
<evidence type="ECO:0000259" key="1">
    <source>
        <dbReference type="Pfam" id="PF12680"/>
    </source>
</evidence>
<evidence type="ECO:0000313" key="2">
    <source>
        <dbReference type="EMBL" id="ESS71437.1"/>
    </source>
</evidence>
<dbReference type="PATRIC" id="fig|1116472.3.peg.2785"/>
<dbReference type="AlphaFoldDB" id="V5BYV5"/>
<reference evidence="2 3" key="1">
    <citation type="journal article" date="2013" name="Genome Announc.">
        <title>Draft Genome Sequence of the Methanotrophic Gammaproteobacterium Methyloglobulus morosus DSM 22980 Strain KoM1.</title>
        <authorList>
            <person name="Poehlein A."/>
            <person name="Deutzmann J.S."/>
            <person name="Daniel R."/>
            <person name="Simeonova D.D."/>
        </authorList>
    </citation>
    <scope>NUCLEOTIDE SEQUENCE [LARGE SCALE GENOMIC DNA]</scope>
    <source>
        <strain evidence="2 3">KoM1</strain>
    </source>
</reference>
<gene>
    <name evidence="2" type="ORF">MGMO_103c00040</name>
</gene>
<organism evidence="2 3">
    <name type="scientific">Methyloglobulus morosus KoM1</name>
    <dbReference type="NCBI Taxonomy" id="1116472"/>
    <lineage>
        <taxon>Bacteria</taxon>
        <taxon>Pseudomonadati</taxon>
        <taxon>Pseudomonadota</taxon>
        <taxon>Gammaproteobacteria</taxon>
        <taxon>Methylococcales</taxon>
        <taxon>Methylococcaceae</taxon>
        <taxon>Methyloglobulus</taxon>
    </lineage>
</organism>
<dbReference type="Proteomes" id="UP000017842">
    <property type="component" value="Unassembled WGS sequence"/>
</dbReference>
<sequence length="123" mass="13750">MIMLENNFAAHFAAADWIDSWNSHDLDRILSHYTDDFEMTSPVIIKVVGEPSGILKGKKDVGAYWAKALQLSPELHFELVTTLVGVNSITLYYQGVRGLSGEVFHFNQEGKVTKAYAHYTQSG</sequence>
<accession>V5BYV5</accession>
<evidence type="ECO:0000313" key="3">
    <source>
        <dbReference type="Proteomes" id="UP000017842"/>
    </source>
</evidence>
<dbReference type="Gene3D" id="3.10.450.50">
    <property type="match status" value="1"/>
</dbReference>
<feature type="domain" description="SnoaL-like" evidence="1">
    <location>
        <begin position="15"/>
        <end position="93"/>
    </location>
</feature>
<dbReference type="SUPFAM" id="SSF54427">
    <property type="entry name" value="NTF2-like"/>
    <property type="match status" value="1"/>
</dbReference>
<proteinExistence type="predicted"/>
<name>V5BYV5_9GAMM</name>
<dbReference type="eggNOG" id="COG4319">
    <property type="taxonomic scope" value="Bacteria"/>
</dbReference>
<dbReference type="Pfam" id="PF12680">
    <property type="entry name" value="SnoaL_2"/>
    <property type="match status" value="1"/>
</dbReference>
<dbReference type="EMBL" id="AYLO01000098">
    <property type="protein sequence ID" value="ESS71437.1"/>
    <property type="molecule type" value="Genomic_DNA"/>
</dbReference>